<organism evidence="2">
    <name type="scientific">Alexandrium monilatum</name>
    <dbReference type="NCBI Taxonomy" id="311494"/>
    <lineage>
        <taxon>Eukaryota</taxon>
        <taxon>Sar</taxon>
        <taxon>Alveolata</taxon>
        <taxon>Dinophyceae</taxon>
        <taxon>Gonyaulacales</taxon>
        <taxon>Pyrocystaceae</taxon>
        <taxon>Alexandrium</taxon>
    </lineage>
</organism>
<dbReference type="AlphaFoldDB" id="A0A7S4S503"/>
<proteinExistence type="predicted"/>
<keyword evidence="1" id="KW-0812">Transmembrane</keyword>
<sequence>MAFILSRLARSTIAPLSRNIKPEEFISGNGGGLHGIFEIPNYRRAPFWKYFWVQHFVTRQHVFNIHHTGYIVLCVFFWWTGAFATAPIERREKYYMHSPKFRLQSAYANPGTRPAAKIAQEQAKVRYFYRGYDHAFTLNELKDFYFKLRENWLIQHYPGIQYPFVHRQLLPEKTEEPLNVPISDPLRPGHGGH</sequence>
<protein>
    <submittedName>
        <fullName evidence="2">Uncharacterized protein</fullName>
    </submittedName>
</protein>
<keyword evidence="1" id="KW-1133">Transmembrane helix</keyword>
<gene>
    <name evidence="2" type="ORF">AMON00008_LOCUS45159</name>
</gene>
<accession>A0A7S4S503</accession>
<evidence type="ECO:0000313" key="2">
    <source>
        <dbReference type="EMBL" id="CAE4634827.1"/>
    </source>
</evidence>
<name>A0A7S4S503_9DINO</name>
<keyword evidence="1" id="KW-0472">Membrane</keyword>
<feature type="transmembrane region" description="Helical" evidence="1">
    <location>
        <begin position="69"/>
        <end position="88"/>
    </location>
</feature>
<evidence type="ECO:0000256" key="1">
    <source>
        <dbReference type="SAM" id="Phobius"/>
    </source>
</evidence>
<reference evidence="2" key="1">
    <citation type="submission" date="2021-01" db="EMBL/GenBank/DDBJ databases">
        <authorList>
            <person name="Corre E."/>
            <person name="Pelletier E."/>
            <person name="Niang G."/>
            <person name="Scheremetjew M."/>
            <person name="Finn R."/>
            <person name="Kale V."/>
            <person name="Holt S."/>
            <person name="Cochrane G."/>
            <person name="Meng A."/>
            <person name="Brown T."/>
            <person name="Cohen L."/>
        </authorList>
    </citation>
    <scope>NUCLEOTIDE SEQUENCE</scope>
    <source>
        <strain evidence="2">CCMP3105</strain>
    </source>
</reference>
<dbReference type="EMBL" id="HBNR01063977">
    <property type="protein sequence ID" value="CAE4634827.1"/>
    <property type="molecule type" value="Transcribed_RNA"/>
</dbReference>